<dbReference type="EMBL" id="JBHTBJ010000005">
    <property type="protein sequence ID" value="MFC7274149.1"/>
    <property type="molecule type" value="Genomic_DNA"/>
</dbReference>
<evidence type="ECO:0000313" key="2">
    <source>
        <dbReference type="Proteomes" id="UP001596548"/>
    </source>
</evidence>
<reference evidence="2" key="1">
    <citation type="journal article" date="2019" name="Int. J. Syst. Evol. Microbiol.">
        <title>The Global Catalogue of Microorganisms (GCM) 10K type strain sequencing project: providing services to taxonomists for standard genome sequencing and annotation.</title>
        <authorList>
            <consortium name="The Broad Institute Genomics Platform"/>
            <consortium name="The Broad Institute Genome Sequencing Center for Infectious Disease"/>
            <person name="Wu L."/>
            <person name="Ma J."/>
        </authorList>
    </citation>
    <scope>NUCLEOTIDE SEQUENCE [LARGE SCALE GENOMIC DNA]</scope>
    <source>
        <strain evidence="2">XZYJT-10</strain>
    </source>
</reference>
<dbReference type="GO" id="GO:0016787">
    <property type="term" value="F:hydrolase activity"/>
    <property type="evidence" value="ECO:0007669"/>
    <property type="project" value="UniProtKB-KW"/>
</dbReference>
<dbReference type="InterPro" id="IPR029058">
    <property type="entry name" value="AB_hydrolase_fold"/>
</dbReference>
<sequence length="103" mass="11568">MATVQQWLAPLSGKGAREMQRWLAAIRERDLLAVKPALARFDVPTQIVWGTADAFFAPAWAYGLTDLIPGVREVIEVPHAKLFFPAERPADLAEPLLRFWKAL</sequence>
<accession>A0ABW2HLP5</accession>
<comment type="caution">
    <text evidence="1">The sequence shown here is derived from an EMBL/GenBank/DDBJ whole genome shotgun (WGS) entry which is preliminary data.</text>
</comment>
<dbReference type="RefSeq" id="WP_378965800.1">
    <property type="nucleotide sequence ID" value="NZ_JBHTBJ010000005.1"/>
</dbReference>
<keyword evidence="2" id="KW-1185">Reference proteome</keyword>
<protein>
    <submittedName>
        <fullName evidence="1">Alpha/beta fold hydrolase</fullName>
    </submittedName>
</protein>
<gene>
    <name evidence="1" type="ORF">ACFQS1_09180</name>
</gene>
<keyword evidence="1" id="KW-0378">Hydrolase</keyword>
<proteinExistence type="predicted"/>
<evidence type="ECO:0000313" key="1">
    <source>
        <dbReference type="EMBL" id="MFC7274149.1"/>
    </source>
</evidence>
<name>A0ABW2HLP5_9ACTN</name>
<dbReference type="Gene3D" id="3.40.50.1820">
    <property type="entry name" value="alpha/beta hydrolase"/>
    <property type="match status" value="1"/>
</dbReference>
<dbReference type="Proteomes" id="UP001596548">
    <property type="component" value="Unassembled WGS sequence"/>
</dbReference>
<organism evidence="1 2">
    <name type="scientific">Paractinoplanes rhizophilus</name>
    <dbReference type="NCBI Taxonomy" id="1416877"/>
    <lineage>
        <taxon>Bacteria</taxon>
        <taxon>Bacillati</taxon>
        <taxon>Actinomycetota</taxon>
        <taxon>Actinomycetes</taxon>
        <taxon>Micromonosporales</taxon>
        <taxon>Micromonosporaceae</taxon>
        <taxon>Paractinoplanes</taxon>
    </lineage>
</organism>
<dbReference type="SUPFAM" id="SSF53474">
    <property type="entry name" value="alpha/beta-Hydrolases"/>
    <property type="match status" value="1"/>
</dbReference>